<sequence>MLKLTTTPTAIAAASVIFTKLIPFLFHTLITQLTKNINSVPLFTQHHKKLSKMPFAFEISNSYGFVLAAATSAFFVNVLHMARTGKFRKASGVAYPNAYASHEQAEKDPNAYKFNCAQRAHNNYTESLVPAVGSLLIAGLNFPVASALLGATWSFGRVVYLYGYTSNAGPKGRSFGAYFSGAADLALKVMAAYTSYLVITSN</sequence>
<feature type="transmembrane region" description="Helical" evidence="5">
    <location>
        <begin position="128"/>
        <end position="155"/>
    </location>
</feature>
<dbReference type="Proteomes" id="UP000054821">
    <property type="component" value="Unassembled WGS sequence"/>
</dbReference>
<evidence type="ECO:0000313" key="6">
    <source>
        <dbReference type="EMBL" id="PON23154.1"/>
    </source>
</evidence>
<keyword evidence="3 5" id="KW-1133">Transmembrane helix</keyword>
<dbReference type="GO" id="GO:0005635">
    <property type="term" value="C:nuclear envelope"/>
    <property type="evidence" value="ECO:0007669"/>
    <property type="project" value="TreeGrafter"/>
</dbReference>
<dbReference type="GO" id="GO:0005783">
    <property type="term" value="C:endoplasmic reticulum"/>
    <property type="evidence" value="ECO:0007669"/>
    <property type="project" value="TreeGrafter"/>
</dbReference>
<comment type="caution">
    <text evidence="6">The sequence shown here is derived from an EMBL/GenBank/DDBJ whole genome shotgun (WGS) entry which is preliminary data.</text>
</comment>
<dbReference type="PANTHER" id="PTHR10250">
    <property type="entry name" value="MICROSOMAL GLUTATHIONE S-TRANSFERASE"/>
    <property type="match status" value="1"/>
</dbReference>
<dbReference type="InterPro" id="IPR001129">
    <property type="entry name" value="Membr-assoc_MAPEG"/>
</dbReference>
<name>A0A2P4ZFS8_9HYPO</name>
<dbReference type="GeneID" id="29985743"/>
<dbReference type="GO" id="GO:0016020">
    <property type="term" value="C:membrane"/>
    <property type="evidence" value="ECO:0007669"/>
    <property type="project" value="UniProtKB-SubCell"/>
</dbReference>
<gene>
    <name evidence="6" type="ORF">TGAM01_v207927</name>
</gene>
<keyword evidence="4 5" id="KW-0472">Membrane</keyword>
<comment type="subcellular location">
    <subcellularLocation>
        <location evidence="1">Membrane</location>
        <topology evidence="1">Multi-pass membrane protein</topology>
    </subcellularLocation>
</comment>
<reference evidence="6 7" key="1">
    <citation type="journal article" date="2016" name="Genome Announc.">
        <title>Draft Whole-Genome Sequence of Trichoderma gamsii T6085, a Promising Biocontrol Agent of Fusarium Head Blight on Wheat.</title>
        <authorList>
            <person name="Baroncelli R."/>
            <person name="Zapparata A."/>
            <person name="Piaggeschi G."/>
            <person name="Sarrocco S."/>
            <person name="Vannacci G."/>
        </authorList>
    </citation>
    <scope>NUCLEOTIDE SEQUENCE [LARGE SCALE GENOMIC DNA]</scope>
    <source>
        <strain evidence="6 7">T6085</strain>
    </source>
</reference>
<accession>A0A2P4ZFS8</accession>
<evidence type="ECO:0000256" key="1">
    <source>
        <dbReference type="ARBA" id="ARBA00004141"/>
    </source>
</evidence>
<dbReference type="Pfam" id="PF01124">
    <property type="entry name" value="MAPEG"/>
    <property type="match status" value="1"/>
</dbReference>
<evidence type="ECO:0000313" key="7">
    <source>
        <dbReference type="Proteomes" id="UP000054821"/>
    </source>
</evidence>
<keyword evidence="7" id="KW-1185">Reference proteome</keyword>
<dbReference type="EMBL" id="JPDN02000031">
    <property type="protein sequence ID" value="PON23154.1"/>
    <property type="molecule type" value="Genomic_DNA"/>
</dbReference>
<keyword evidence="2 5" id="KW-0812">Transmembrane</keyword>
<feature type="transmembrane region" description="Helical" evidence="5">
    <location>
        <begin position="62"/>
        <end position="79"/>
    </location>
</feature>
<dbReference type="RefSeq" id="XP_018661083.2">
    <property type="nucleotide sequence ID" value="XM_018805660.2"/>
</dbReference>
<evidence type="ECO:0000256" key="4">
    <source>
        <dbReference type="ARBA" id="ARBA00023136"/>
    </source>
</evidence>
<dbReference type="PANTHER" id="PTHR10250:SF26">
    <property type="entry name" value="GLUTATHIONE S-TRANSFERASE 3, MITOCHONDRIAL"/>
    <property type="match status" value="1"/>
</dbReference>
<evidence type="ECO:0000256" key="3">
    <source>
        <dbReference type="ARBA" id="ARBA00022989"/>
    </source>
</evidence>
<dbReference type="InterPro" id="IPR023352">
    <property type="entry name" value="MAPEG-like_dom_sf"/>
</dbReference>
<dbReference type="Gene3D" id="1.20.120.550">
    <property type="entry name" value="Membrane associated eicosanoid/glutathione metabolism-like domain"/>
    <property type="match status" value="1"/>
</dbReference>
<feature type="transmembrane region" description="Helical" evidence="5">
    <location>
        <begin position="12"/>
        <end position="30"/>
    </location>
</feature>
<protein>
    <submittedName>
        <fullName evidence="6">MAPEG family protein</fullName>
    </submittedName>
</protein>
<proteinExistence type="predicted"/>
<organism evidence="6 7">
    <name type="scientific">Trichoderma gamsii</name>
    <dbReference type="NCBI Taxonomy" id="398673"/>
    <lineage>
        <taxon>Eukaryota</taxon>
        <taxon>Fungi</taxon>
        <taxon>Dikarya</taxon>
        <taxon>Ascomycota</taxon>
        <taxon>Pezizomycotina</taxon>
        <taxon>Sordariomycetes</taxon>
        <taxon>Hypocreomycetidae</taxon>
        <taxon>Hypocreales</taxon>
        <taxon>Hypocreaceae</taxon>
        <taxon>Trichoderma</taxon>
    </lineage>
</organism>
<dbReference type="GO" id="GO:0004364">
    <property type="term" value="F:glutathione transferase activity"/>
    <property type="evidence" value="ECO:0007669"/>
    <property type="project" value="TreeGrafter"/>
</dbReference>
<evidence type="ECO:0000256" key="5">
    <source>
        <dbReference type="SAM" id="Phobius"/>
    </source>
</evidence>
<feature type="transmembrane region" description="Helical" evidence="5">
    <location>
        <begin position="175"/>
        <end position="199"/>
    </location>
</feature>
<dbReference type="GO" id="GO:0004602">
    <property type="term" value="F:glutathione peroxidase activity"/>
    <property type="evidence" value="ECO:0007669"/>
    <property type="project" value="TreeGrafter"/>
</dbReference>
<dbReference type="AlphaFoldDB" id="A0A2P4ZFS8"/>
<dbReference type="SUPFAM" id="SSF161084">
    <property type="entry name" value="MAPEG domain-like"/>
    <property type="match status" value="1"/>
</dbReference>
<dbReference type="STRING" id="398673.A0A2P4ZFS8"/>
<evidence type="ECO:0000256" key="2">
    <source>
        <dbReference type="ARBA" id="ARBA00022692"/>
    </source>
</evidence>
<dbReference type="InterPro" id="IPR050997">
    <property type="entry name" value="MAPEG"/>
</dbReference>